<dbReference type="PRINTS" id="PR00385">
    <property type="entry name" value="P450"/>
</dbReference>
<dbReference type="EMBL" id="BPLR01002348">
    <property type="protein sequence ID" value="GIX72766.1"/>
    <property type="molecule type" value="Genomic_DNA"/>
</dbReference>
<dbReference type="GO" id="GO:0020037">
    <property type="term" value="F:heme binding"/>
    <property type="evidence" value="ECO:0007669"/>
    <property type="project" value="InterPro"/>
</dbReference>
<comment type="caution">
    <text evidence="14">The sequence shown here is derived from an EMBL/GenBank/DDBJ whole genome shotgun (WGS) entry which is preliminary data.</text>
</comment>
<evidence type="ECO:0000256" key="4">
    <source>
        <dbReference type="ARBA" id="ARBA00010617"/>
    </source>
</evidence>
<feature type="compositionally biased region" description="Basic and acidic residues" evidence="13">
    <location>
        <begin position="163"/>
        <end position="175"/>
    </location>
</feature>
<dbReference type="InterPro" id="IPR050476">
    <property type="entry name" value="Insect_CytP450_Detox"/>
</dbReference>
<dbReference type="GO" id="GO:0016705">
    <property type="term" value="F:oxidoreductase activity, acting on paired donors, with incorporation or reduction of molecular oxygen"/>
    <property type="evidence" value="ECO:0007669"/>
    <property type="project" value="InterPro"/>
</dbReference>
<evidence type="ECO:0000256" key="11">
    <source>
        <dbReference type="ARBA" id="ARBA00023033"/>
    </source>
</evidence>
<sequence length="276" mass="31822">MDTAKEVSEEQKWEDKEGIDTHYAEQNAGQQMFRTPTSKKLSLDELVAQCVIFFLAGYETTATTLSCASYLLALNPDVQDRLREEMVRALEETRGELTYETIHNMKYLDNVIAETLRLFPRREIGALCRRRLQAGRHGHRHPQRNGHQHPDVRHAQRPQALPRSREIRSRQVHCRGESEAESLLLPSVRGRTQELHRDEVRPHGDQGVPLAHHRQLHDQEELSHEGYIGVPLGSDRSAAAQRSPGRNGNQTRLSFDEMKLSHYVNSFHFQSLYYFA</sequence>
<keyword evidence="5" id="KW-0349">Heme</keyword>
<organism evidence="14 15">
    <name type="scientific">Caerostris extrusa</name>
    <name type="common">Bark spider</name>
    <name type="synonym">Caerostris bankana</name>
    <dbReference type="NCBI Taxonomy" id="172846"/>
    <lineage>
        <taxon>Eukaryota</taxon>
        <taxon>Metazoa</taxon>
        <taxon>Ecdysozoa</taxon>
        <taxon>Arthropoda</taxon>
        <taxon>Chelicerata</taxon>
        <taxon>Arachnida</taxon>
        <taxon>Araneae</taxon>
        <taxon>Araneomorphae</taxon>
        <taxon>Entelegynae</taxon>
        <taxon>Araneoidea</taxon>
        <taxon>Araneidae</taxon>
        <taxon>Caerostris</taxon>
    </lineage>
</organism>
<keyword evidence="8" id="KW-0492">Microsome</keyword>
<feature type="region of interest" description="Disordered" evidence="13">
    <location>
        <begin position="231"/>
        <end position="251"/>
    </location>
</feature>
<evidence type="ECO:0000256" key="10">
    <source>
        <dbReference type="ARBA" id="ARBA00023004"/>
    </source>
</evidence>
<evidence type="ECO:0000256" key="9">
    <source>
        <dbReference type="ARBA" id="ARBA00023002"/>
    </source>
</evidence>
<gene>
    <name evidence="14" type="primary">CYP9E2</name>
    <name evidence="14" type="ORF">CEXT_568061</name>
</gene>
<dbReference type="GO" id="GO:0004497">
    <property type="term" value="F:monooxygenase activity"/>
    <property type="evidence" value="ECO:0007669"/>
    <property type="project" value="UniProtKB-KW"/>
</dbReference>
<evidence type="ECO:0000256" key="13">
    <source>
        <dbReference type="SAM" id="MobiDB-lite"/>
    </source>
</evidence>
<evidence type="ECO:0000256" key="7">
    <source>
        <dbReference type="ARBA" id="ARBA00022824"/>
    </source>
</evidence>
<keyword evidence="15" id="KW-1185">Reference proteome</keyword>
<evidence type="ECO:0000256" key="2">
    <source>
        <dbReference type="ARBA" id="ARBA00004174"/>
    </source>
</evidence>
<dbReference type="Gene3D" id="1.10.630.10">
    <property type="entry name" value="Cytochrome P450"/>
    <property type="match status" value="1"/>
</dbReference>
<accession>A0AAV4MK34</accession>
<evidence type="ECO:0000256" key="8">
    <source>
        <dbReference type="ARBA" id="ARBA00022848"/>
    </source>
</evidence>
<evidence type="ECO:0000313" key="14">
    <source>
        <dbReference type="EMBL" id="GIX72766.1"/>
    </source>
</evidence>
<keyword evidence="12" id="KW-0472">Membrane</keyword>
<evidence type="ECO:0000256" key="5">
    <source>
        <dbReference type="ARBA" id="ARBA00022617"/>
    </source>
</evidence>
<feature type="region of interest" description="Disordered" evidence="13">
    <location>
        <begin position="134"/>
        <end position="175"/>
    </location>
</feature>
<keyword evidence="9" id="KW-0560">Oxidoreductase</keyword>
<keyword evidence="11" id="KW-0503">Monooxygenase</keyword>
<reference evidence="14 15" key="1">
    <citation type="submission" date="2021-06" db="EMBL/GenBank/DDBJ databases">
        <title>Caerostris extrusa draft genome.</title>
        <authorList>
            <person name="Kono N."/>
            <person name="Arakawa K."/>
        </authorList>
    </citation>
    <scope>NUCLEOTIDE SEQUENCE [LARGE SCALE GENOMIC DNA]</scope>
</reference>
<evidence type="ECO:0000256" key="12">
    <source>
        <dbReference type="ARBA" id="ARBA00023136"/>
    </source>
</evidence>
<dbReference type="Proteomes" id="UP001054945">
    <property type="component" value="Unassembled WGS sequence"/>
</dbReference>
<dbReference type="Pfam" id="PF00067">
    <property type="entry name" value="p450"/>
    <property type="match status" value="1"/>
</dbReference>
<dbReference type="PANTHER" id="PTHR24292">
    <property type="entry name" value="CYTOCHROME P450"/>
    <property type="match status" value="1"/>
</dbReference>
<dbReference type="SUPFAM" id="SSF48264">
    <property type="entry name" value="Cytochrome P450"/>
    <property type="match status" value="1"/>
</dbReference>
<dbReference type="GO" id="GO:0005506">
    <property type="term" value="F:iron ion binding"/>
    <property type="evidence" value="ECO:0007669"/>
    <property type="project" value="InterPro"/>
</dbReference>
<dbReference type="PANTHER" id="PTHR24292:SF54">
    <property type="entry name" value="CYP9F3-RELATED"/>
    <property type="match status" value="1"/>
</dbReference>
<comment type="subcellular location">
    <subcellularLocation>
        <location evidence="3">Endoplasmic reticulum membrane</location>
        <topology evidence="3">Peripheral membrane protein</topology>
    </subcellularLocation>
    <subcellularLocation>
        <location evidence="2">Microsome membrane</location>
        <topology evidence="2">Peripheral membrane protein</topology>
    </subcellularLocation>
</comment>
<comment type="similarity">
    <text evidence="4">Belongs to the cytochrome P450 family.</text>
</comment>
<keyword evidence="6" id="KW-0479">Metal-binding</keyword>
<evidence type="ECO:0000256" key="3">
    <source>
        <dbReference type="ARBA" id="ARBA00004406"/>
    </source>
</evidence>
<proteinExistence type="inferred from homology"/>
<keyword evidence="7" id="KW-0256">Endoplasmic reticulum</keyword>
<keyword evidence="10" id="KW-0408">Iron</keyword>
<dbReference type="AlphaFoldDB" id="A0AAV4MK34"/>
<comment type="cofactor">
    <cofactor evidence="1">
        <name>heme</name>
        <dbReference type="ChEBI" id="CHEBI:30413"/>
    </cofactor>
</comment>
<evidence type="ECO:0000313" key="15">
    <source>
        <dbReference type="Proteomes" id="UP001054945"/>
    </source>
</evidence>
<evidence type="ECO:0000256" key="6">
    <source>
        <dbReference type="ARBA" id="ARBA00022723"/>
    </source>
</evidence>
<evidence type="ECO:0000256" key="1">
    <source>
        <dbReference type="ARBA" id="ARBA00001971"/>
    </source>
</evidence>
<dbReference type="GO" id="GO:0005789">
    <property type="term" value="C:endoplasmic reticulum membrane"/>
    <property type="evidence" value="ECO:0007669"/>
    <property type="project" value="UniProtKB-SubCell"/>
</dbReference>
<dbReference type="InterPro" id="IPR036396">
    <property type="entry name" value="Cyt_P450_sf"/>
</dbReference>
<protein>
    <submittedName>
        <fullName evidence="14">Cytochrome P450 9e2</fullName>
    </submittedName>
</protein>
<dbReference type="InterPro" id="IPR001128">
    <property type="entry name" value="Cyt_P450"/>
</dbReference>
<feature type="compositionally biased region" description="Basic residues" evidence="13">
    <location>
        <begin position="134"/>
        <end position="147"/>
    </location>
</feature>
<name>A0AAV4MK34_CAEEX</name>